<name>A0AAN6WYI0_9PEZI</name>
<reference evidence="1" key="1">
    <citation type="journal article" date="2023" name="Mol. Phylogenet. Evol.">
        <title>Genome-scale phylogeny and comparative genomics of the fungal order Sordariales.</title>
        <authorList>
            <person name="Hensen N."/>
            <person name="Bonometti L."/>
            <person name="Westerberg I."/>
            <person name="Brannstrom I.O."/>
            <person name="Guillou S."/>
            <person name="Cros-Aarteil S."/>
            <person name="Calhoun S."/>
            <person name="Haridas S."/>
            <person name="Kuo A."/>
            <person name="Mondo S."/>
            <person name="Pangilinan J."/>
            <person name="Riley R."/>
            <person name="LaButti K."/>
            <person name="Andreopoulos B."/>
            <person name="Lipzen A."/>
            <person name="Chen C."/>
            <person name="Yan M."/>
            <person name="Daum C."/>
            <person name="Ng V."/>
            <person name="Clum A."/>
            <person name="Steindorff A."/>
            <person name="Ohm R.A."/>
            <person name="Martin F."/>
            <person name="Silar P."/>
            <person name="Natvig D.O."/>
            <person name="Lalanne C."/>
            <person name="Gautier V."/>
            <person name="Ament-Velasquez S.L."/>
            <person name="Kruys A."/>
            <person name="Hutchinson M.I."/>
            <person name="Powell A.J."/>
            <person name="Barry K."/>
            <person name="Miller A.N."/>
            <person name="Grigoriev I.V."/>
            <person name="Debuchy R."/>
            <person name="Gladieux P."/>
            <person name="Hiltunen Thoren M."/>
            <person name="Johannesson H."/>
        </authorList>
    </citation>
    <scope>NUCLEOTIDE SEQUENCE</scope>
    <source>
        <strain evidence="1">PSN309</strain>
    </source>
</reference>
<evidence type="ECO:0000313" key="2">
    <source>
        <dbReference type="Proteomes" id="UP001302126"/>
    </source>
</evidence>
<proteinExistence type="predicted"/>
<accession>A0AAN6WYI0</accession>
<protein>
    <recommendedName>
        <fullName evidence="3">Calcofluor white hypersensitive protein</fullName>
    </recommendedName>
</protein>
<dbReference type="EMBL" id="MU864364">
    <property type="protein sequence ID" value="KAK4190728.1"/>
    <property type="molecule type" value="Genomic_DNA"/>
</dbReference>
<dbReference type="AlphaFoldDB" id="A0AAN6WYI0"/>
<reference evidence="1" key="2">
    <citation type="submission" date="2023-05" db="EMBL/GenBank/DDBJ databases">
        <authorList>
            <consortium name="Lawrence Berkeley National Laboratory"/>
            <person name="Steindorff A."/>
            <person name="Hensen N."/>
            <person name="Bonometti L."/>
            <person name="Westerberg I."/>
            <person name="Brannstrom I.O."/>
            <person name="Guillou S."/>
            <person name="Cros-Aarteil S."/>
            <person name="Calhoun S."/>
            <person name="Haridas S."/>
            <person name="Kuo A."/>
            <person name="Mondo S."/>
            <person name="Pangilinan J."/>
            <person name="Riley R."/>
            <person name="Labutti K."/>
            <person name="Andreopoulos B."/>
            <person name="Lipzen A."/>
            <person name="Chen C."/>
            <person name="Yanf M."/>
            <person name="Daum C."/>
            <person name="Ng V."/>
            <person name="Clum A."/>
            <person name="Ohm R."/>
            <person name="Martin F."/>
            <person name="Silar P."/>
            <person name="Natvig D."/>
            <person name="Lalanne C."/>
            <person name="Gautier V."/>
            <person name="Ament-Velasquez S.L."/>
            <person name="Kruys A."/>
            <person name="Hutchinson M.I."/>
            <person name="Powell A.J."/>
            <person name="Barry K."/>
            <person name="Miller A.N."/>
            <person name="Grigoriev I.V."/>
            <person name="Debuchy R."/>
            <person name="Gladieux P."/>
            <person name="Thoren M.H."/>
            <person name="Johannesson H."/>
        </authorList>
    </citation>
    <scope>NUCLEOTIDE SEQUENCE</scope>
    <source>
        <strain evidence="1">PSN309</strain>
    </source>
</reference>
<evidence type="ECO:0000313" key="1">
    <source>
        <dbReference type="EMBL" id="KAK4190728.1"/>
    </source>
</evidence>
<dbReference type="Proteomes" id="UP001302126">
    <property type="component" value="Unassembled WGS sequence"/>
</dbReference>
<evidence type="ECO:0008006" key="3">
    <source>
        <dbReference type="Google" id="ProtNLM"/>
    </source>
</evidence>
<gene>
    <name evidence="1" type="ORF">QBC35DRAFT_403415</name>
</gene>
<sequence>MSRSRAPLALGLAAASGIGYYLYSAGGNPRIAERQAEADAHRAASKIRGEAHDIKRDIRGDTTSAERGGVRLGKEAGSKIDSAVNTIHDEASRAKHEAEVRARQAKVDTLKKIDEFDRTVEEKAAKSKSYLSSWFGSK</sequence>
<comment type="caution">
    <text evidence="1">The sequence shown here is derived from an EMBL/GenBank/DDBJ whole genome shotgun (WGS) entry which is preliminary data.</text>
</comment>
<keyword evidence="2" id="KW-1185">Reference proteome</keyword>
<organism evidence="1 2">
    <name type="scientific">Podospora australis</name>
    <dbReference type="NCBI Taxonomy" id="1536484"/>
    <lineage>
        <taxon>Eukaryota</taxon>
        <taxon>Fungi</taxon>
        <taxon>Dikarya</taxon>
        <taxon>Ascomycota</taxon>
        <taxon>Pezizomycotina</taxon>
        <taxon>Sordariomycetes</taxon>
        <taxon>Sordariomycetidae</taxon>
        <taxon>Sordariales</taxon>
        <taxon>Podosporaceae</taxon>
        <taxon>Podospora</taxon>
    </lineage>
</organism>